<comment type="similarity">
    <text evidence="1 3">Belongs to the short-chain dehydrogenases/reductases (SDR) family.</text>
</comment>
<accession>A0A0T7GQI1</accession>
<dbReference type="Proteomes" id="UP000039660">
    <property type="component" value="Unassembled WGS sequence"/>
</dbReference>
<keyword evidence="2" id="KW-0560">Oxidoreductase</keyword>
<dbReference type="PRINTS" id="PR00080">
    <property type="entry name" value="SDRFAMILY"/>
</dbReference>
<evidence type="ECO:0000256" key="3">
    <source>
        <dbReference type="RuleBase" id="RU000363"/>
    </source>
</evidence>
<dbReference type="GO" id="GO:0016491">
    <property type="term" value="F:oxidoreductase activity"/>
    <property type="evidence" value="ECO:0007669"/>
    <property type="project" value="UniProtKB-KW"/>
</dbReference>
<evidence type="ECO:0000313" key="5">
    <source>
        <dbReference type="Proteomes" id="UP000039660"/>
    </source>
</evidence>
<dbReference type="SUPFAM" id="SSF51735">
    <property type="entry name" value="NAD(P)-binding Rossmann-fold domains"/>
    <property type="match status" value="1"/>
</dbReference>
<gene>
    <name evidence="4" type="ORF">NGAL_HAMBI1189_29950</name>
</gene>
<dbReference type="Gene3D" id="3.40.50.720">
    <property type="entry name" value="NAD(P)-binding Rossmann-like Domain"/>
    <property type="match status" value="1"/>
</dbReference>
<dbReference type="PRINTS" id="PR00081">
    <property type="entry name" value="GDHRDH"/>
</dbReference>
<dbReference type="InterPro" id="IPR051911">
    <property type="entry name" value="SDR_oxidoreductase"/>
</dbReference>
<evidence type="ECO:0000313" key="4">
    <source>
        <dbReference type="EMBL" id="CDZ49540.1"/>
    </source>
</evidence>
<protein>
    <submittedName>
        <fullName evidence="4">Short-chain dehydrogenase/reductase SDR</fullName>
    </submittedName>
</protein>
<dbReference type="PANTHER" id="PTHR43976:SF16">
    <property type="entry name" value="SHORT-CHAIN DEHYDROGENASE_REDUCTASE FAMILY PROTEIN"/>
    <property type="match status" value="1"/>
</dbReference>
<evidence type="ECO:0000256" key="2">
    <source>
        <dbReference type="ARBA" id="ARBA00023002"/>
    </source>
</evidence>
<dbReference type="PANTHER" id="PTHR43976">
    <property type="entry name" value="SHORT CHAIN DEHYDROGENASE"/>
    <property type="match status" value="1"/>
</dbReference>
<organism evidence="4 5">
    <name type="scientific">Neorhizobium galegae bv. officinalis</name>
    <dbReference type="NCBI Taxonomy" id="323656"/>
    <lineage>
        <taxon>Bacteria</taxon>
        <taxon>Pseudomonadati</taxon>
        <taxon>Pseudomonadota</taxon>
        <taxon>Alphaproteobacteria</taxon>
        <taxon>Hyphomicrobiales</taxon>
        <taxon>Rhizobiaceae</taxon>
        <taxon>Rhizobium/Agrobacterium group</taxon>
        <taxon>Neorhizobium</taxon>
    </lineage>
</organism>
<dbReference type="RefSeq" id="WP_046635731.1">
    <property type="nucleotide sequence ID" value="NZ_CCRK01000006.1"/>
</dbReference>
<dbReference type="InterPro" id="IPR036291">
    <property type="entry name" value="NAD(P)-bd_dom_sf"/>
</dbReference>
<evidence type="ECO:0000256" key="1">
    <source>
        <dbReference type="ARBA" id="ARBA00006484"/>
    </source>
</evidence>
<dbReference type="AlphaFoldDB" id="A0A0T7GQI1"/>
<proteinExistence type="inferred from homology"/>
<reference evidence="4 5" key="1">
    <citation type="submission" date="2014-08" db="EMBL/GenBank/DDBJ databases">
        <authorList>
            <person name="Chen Y.-H."/>
        </authorList>
    </citation>
    <scope>NUCLEOTIDE SEQUENCE [LARGE SCALE GENOMIC DNA]</scope>
</reference>
<dbReference type="Pfam" id="PF00106">
    <property type="entry name" value="adh_short"/>
    <property type="match status" value="1"/>
</dbReference>
<dbReference type="CDD" id="cd05374">
    <property type="entry name" value="17beta-HSD-like_SDR_c"/>
    <property type="match status" value="1"/>
</dbReference>
<sequence length="271" mass="28903">MPKTVLITGASSGIGRATAALFQAKGWNVVASMRSPEKETDLRDLPRVRIARLDVTDDVTINQAVSDAVDTFGTIDLLVNNAGYGAYGSLEATSLDGIRQQFETNVIGPLAVIKAVLPHLRAQKSGTIVNVSSMGGRFAMPLGSLYHGSKFAVEGFSEALFYELSAIGVQVKIVEPGMTQTDFGGRSFKFSHDERLTEYGPVVEKTLNAFAALGTSPGTASDVAETIFRAATDGSAQLRYPSGKDAVMMLDARQNDSDDKFLKRVGALFAL</sequence>
<dbReference type="EMBL" id="CCRK01000006">
    <property type="protein sequence ID" value="CDZ49540.1"/>
    <property type="molecule type" value="Genomic_DNA"/>
</dbReference>
<name>A0A0T7GQI1_NEOGA</name>
<dbReference type="InterPro" id="IPR002347">
    <property type="entry name" value="SDR_fam"/>
</dbReference>